<dbReference type="Gene3D" id="3.20.20.370">
    <property type="entry name" value="Glycoside hydrolase/deacetylase"/>
    <property type="match status" value="1"/>
</dbReference>
<proteinExistence type="inferred from homology"/>
<dbReference type="InterPro" id="IPR051398">
    <property type="entry name" value="Polysacch_Deacetylase"/>
</dbReference>
<evidence type="ECO:0000256" key="3">
    <source>
        <dbReference type="ARBA" id="ARBA00020071"/>
    </source>
</evidence>
<name>A0A944CH03_9HYPH</name>
<comment type="function">
    <text evidence="1">Is involved in generating a small heat-stable compound (Nod), an acylated oligomer of N-acetylglucosamine, that stimulates mitosis in various plant protoplasts.</text>
</comment>
<organism evidence="7 8">
    <name type="scientific">Roseibium polysiphoniae</name>
    <dbReference type="NCBI Taxonomy" id="2571221"/>
    <lineage>
        <taxon>Bacteria</taxon>
        <taxon>Pseudomonadati</taxon>
        <taxon>Pseudomonadota</taxon>
        <taxon>Alphaproteobacteria</taxon>
        <taxon>Hyphomicrobiales</taxon>
        <taxon>Stappiaceae</taxon>
        <taxon>Roseibium</taxon>
    </lineage>
</organism>
<dbReference type="Proteomes" id="UP000705379">
    <property type="component" value="Unassembled WGS sequence"/>
</dbReference>
<evidence type="ECO:0000313" key="8">
    <source>
        <dbReference type="Proteomes" id="UP000705379"/>
    </source>
</evidence>
<evidence type="ECO:0000313" key="7">
    <source>
        <dbReference type="EMBL" id="MBS8262400.1"/>
    </source>
</evidence>
<keyword evidence="4" id="KW-0732">Signal</keyword>
<dbReference type="EMBL" id="QTKU01000005">
    <property type="protein sequence ID" value="MBS8262400.1"/>
    <property type="molecule type" value="Genomic_DNA"/>
</dbReference>
<feature type="domain" description="NodB homology" evidence="6">
    <location>
        <begin position="116"/>
        <end position="371"/>
    </location>
</feature>
<dbReference type="InterPro" id="IPR011330">
    <property type="entry name" value="Glyco_hydro/deAcase_b/a-brl"/>
</dbReference>
<dbReference type="GO" id="GO:0005975">
    <property type="term" value="P:carbohydrate metabolic process"/>
    <property type="evidence" value="ECO:0007669"/>
    <property type="project" value="InterPro"/>
</dbReference>
<evidence type="ECO:0000256" key="1">
    <source>
        <dbReference type="ARBA" id="ARBA00003236"/>
    </source>
</evidence>
<reference evidence="7" key="2">
    <citation type="journal article" date="2021" name="Microorganisms">
        <title>Bacterial Dimethylsulfoniopropionate Biosynthesis in the East China Sea.</title>
        <authorList>
            <person name="Liu J."/>
            <person name="Zhang Y."/>
            <person name="Liu J."/>
            <person name="Zhong H."/>
            <person name="Williams B.T."/>
            <person name="Zheng Y."/>
            <person name="Curson A.R.J."/>
            <person name="Sun C."/>
            <person name="Sun H."/>
            <person name="Song D."/>
            <person name="Wagner Mackenzie B."/>
            <person name="Bermejo Martinez A."/>
            <person name="Todd J.D."/>
            <person name="Zhang X.H."/>
        </authorList>
    </citation>
    <scope>NUCLEOTIDE SEQUENCE</scope>
    <source>
        <strain evidence="7">AESS21</strain>
    </source>
</reference>
<comment type="caution">
    <text evidence="7">The sequence shown here is derived from an EMBL/GenBank/DDBJ whole genome shotgun (WGS) entry which is preliminary data.</text>
</comment>
<dbReference type="PROSITE" id="PS51677">
    <property type="entry name" value="NODB"/>
    <property type="match status" value="1"/>
</dbReference>
<dbReference type="PANTHER" id="PTHR34216">
    <property type="match status" value="1"/>
</dbReference>
<protein>
    <recommendedName>
        <fullName evidence="3">Chitooligosaccharide deacetylase</fullName>
    </recommendedName>
    <alternativeName>
        <fullName evidence="5">Nodulation protein B</fullName>
    </alternativeName>
</protein>
<dbReference type="Pfam" id="PF01522">
    <property type="entry name" value="Polysacc_deac_1"/>
    <property type="match status" value="2"/>
</dbReference>
<sequence length="371" mass="41266">MTHLSEKIMRLGRELRRTHLSHWPAFLKGIAQPKFLKIAENVSHRSGLARILAKSYRGHGISLMFHEIHEDVDAELRTGCSAAQLARILDAVVDDGRDIVSIDEGMRRLRDPESRPFALLTFDDAYRDNRTNALPVLEKYAAPMTLFVPTGMIDRSIQAWWLALRQMIKSSETVEVQAMQRRFYTGNLSSKAVALRQISGWVGSDQSRADFVIESFAQPGLAMPELVARYAMDADELREFAEHPLVTIGAHTQTHRFLSNLDADTVNSELAGNKAFLEGLLQRPMRYFAYPYGSEGACGQREADIAKAVGFKASFTTRPGHIFAEHQENLQLLPRIDVGYAPQSSAALASRLSGLHRAMTTGFGSPVATLA</sequence>
<evidence type="ECO:0000256" key="2">
    <source>
        <dbReference type="ARBA" id="ARBA00010973"/>
    </source>
</evidence>
<dbReference type="PANTHER" id="PTHR34216:SF7">
    <property type="entry name" value="POLY-BETA-1,6-N-ACETYL-D-GLUCOSAMINE N-DEACETYLASE"/>
    <property type="match status" value="1"/>
</dbReference>
<dbReference type="InterPro" id="IPR002509">
    <property type="entry name" value="NODB_dom"/>
</dbReference>
<evidence type="ECO:0000256" key="5">
    <source>
        <dbReference type="ARBA" id="ARBA00032976"/>
    </source>
</evidence>
<dbReference type="RefSeq" id="WP_213217696.1">
    <property type="nucleotide sequence ID" value="NZ_QTKU01000005.1"/>
</dbReference>
<reference evidence="7" key="1">
    <citation type="submission" date="2018-08" db="EMBL/GenBank/DDBJ databases">
        <authorList>
            <person name="Jin W."/>
            <person name="Wang H."/>
            <person name="Yang Y."/>
            <person name="Li M."/>
            <person name="Liu J."/>
        </authorList>
    </citation>
    <scope>NUCLEOTIDE SEQUENCE</scope>
    <source>
        <strain evidence="7">AESS21</strain>
    </source>
</reference>
<evidence type="ECO:0000259" key="6">
    <source>
        <dbReference type="PROSITE" id="PS51677"/>
    </source>
</evidence>
<accession>A0A944CH03</accession>
<evidence type="ECO:0000256" key="4">
    <source>
        <dbReference type="ARBA" id="ARBA00022729"/>
    </source>
</evidence>
<dbReference type="SUPFAM" id="SSF88713">
    <property type="entry name" value="Glycoside hydrolase/deacetylase"/>
    <property type="match status" value="1"/>
</dbReference>
<dbReference type="GO" id="GO:0016810">
    <property type="term" value="F:hydrolase activity, acting on carbon-nitrogen (but not peptide) bonds"/>
    <property type="evidence" value="ECO:0007669"/>
    <property type="project" value="InterPro"/>
</dbReference>
<gene>
    <name evidence="7" type="ORF">DYI23_19400</name>
</gene>
<dbReference type="AlphaFoldDB" id="A0A944CH03"/>
<comment type="similarity">
    <text evidence="2">Belongs to the polysaccharide deacetylase family.</text>
</comment>